<reference evidence="2 3" key="1">
    <citation type="submission" date="2016-03" db="EMBL/GenBank/DDBJ databases">
        <title>Whole genome sequencing of Grifola frondosa 9006-11.</title>
        <authorList>
            <person name="Min B."/>
            <person name="Park H."/>
            <person name="Kim J.-G."/>
            <person name="Cho H."/>
            <person name="Oh Y.-L."/>
            <person name="Kong W.-S."/>
            <person name="Choi I.-G."/>
        </authorList>
    </citation>
    <scope>NUCLEOTIDE SEQUENCE [LARGE SCALE GENOMIC DNA]</scope>
    <source>
        <strain evidence="2 3">9006-11</strain>
    </source>
</reference>
<gene>
    <name evidence="2" type="ORF">A0H81_09759</name>
</gene>
<feature type="region of interest" description="Disordered" evidence="1">
    <location>
        <begin position="67"/>
        <end position="87"/>
    </location>
</feature>
<proteinExistence type="predicted"/>
<evidence type="ECO:0000313" key="3">
    <source>
        <dbReference type="Proteomes" id="UP000092993"/>
    </source>
</evidence>
<evidence type="ECO:0000313" key="2">
    <source>
        <dbReference type="EMBL" id="OBZ70259.1"/>
    </source>
</evidence>
<accession>A0A1C7M1M0</accession>
<evidence type="ECO:0000256" key="1">
    <source>
        <dbReference type="SAM" id="MobiDB-lite"/>
    </source>
</evidence>
<sequence>MRRHPAVCSVDTSTSDQLCSATNLTRTQHRLEGHSIGHGCPRITDTQAGTSHPSEFLRDQSRLCGRPRHPPSQSALPRLLPVVFPRR</sequence>
<keyword evidence="3" id="KW-1185">Reference proteome</keyword>
<dbReference type="AlphaFoldDB" id="A0A1C7M1M0"/>
<feature type="region of interest" description="Disordered" evidence="1">
    <location>
        <begin position="33"/>
        <end position="53"/>
    </location>
</feature>
<dbReference type="EMBL" id="LUGG01000014">
    <property type="protein sequence ID" value="OBZ70259.1"/>
    <property type="molecule type" value="Genomic_DNA"/>
</dbReference>
<protein>
    <submittedName>
        <fullName evidence="2">Uncharacterized protein</fullName>
    </submittedName>
</protein>
<comment type="caution">
    <text evidence="2">The sequence shown here is derived from an EMBL/GenBank/DDBJ whole genome shotgun (WGS) entry which is preliminary data.</text>
</comment>
<organism evidence="2 3">
    <name type="scientific">Grifola frondosa</name>
    <name type="common">Maitake</name>
    <name type="synonym">Polyporus frondosus</name>
    <dbReference type="NCBI Taxonomy" id="5627"/>
    <lineage>
        <taxon>Eukaryota</taxon>
        <taxon>Fungi</taxon>
        <taxon>Dikarya</taxon>
        <taxon>Basidiomycota</taxon>
        <taxon>Agaricomycotina</taxon>
        <taxon>Agaricomycetes</taxon>
        <taxon>Polyporales</taxon>
        <taxon>Grifolaceae</taxon>
        <taxon>Grifola</taxon>
    </lineage>
</organism>
<dbReference type="Proteomes" id="UP000092993">
    <property type="component" value="Unassembled WGS sequence"/>
</dbReference>
<feature type="compositionally biased region" description="Polar residues" evidence="1">
    <location>
        <begin position="44"/>
        <end position="53"/>
    </location>
</feature>
<name>A0A1C7M1M0_GRIFR</name>